<protein>
    <submittedName>
        <fullName evidence="8">TolC family outer membrane protein</fullName>
    </submittedName>
</protein>
<organism evidence="8 9">
    <name type="scientific">Luteimonas wenzhouensis</name>
    <dbReference type="NCBI Taxonomy" id="2599615"/>
    <lineage>
        <taxon>Bacteria</taxon>
        <taxon>Pseudomonadati</taxon>
        <taxon>Pseudomonadota</taxon>
        <taxon>Gammaproteobacteria</taxon>
        <taxon>Lysobacterales</taxon>
        <taxon>Lysobacteraceae</taxon>
        <taxon>Luteimonas</taxon>
    </lineage>
</organism>
<keyword evidence="6" id="KW-0472">Membrane</keyword>
<keyword evidence="3" id="KW-0813">Transport</keyword>
<dbReference type="GO" id="GO:0015562">
    <property type="term" value="F:efflux transmembrane transporter activity"/>
    <property type="evidence" value="ECO:0007669"/>
    <property type="project" value="InterPro"/>
</dbReference>
<dbReference type="GO" id="GO:1990281">
    <property type="term" value="C:efflux pump complex"/>
    <property type="evidence" value="ECO:0007669"/>
    <property type="project" value="TreeGrafter"/>
</dbReference>
<dbReference type="GO" id="GO:0009279">
    <property type="term" value="C:cell outer membrane"/>
    <property type="evidence" value="ECO:0007669"/>
    <property type="project" value="UniProtKB-SubCell"/>
</dbReference>
<gene>
    <name evidence="8" type="ORF">FQY79_09120</name>
</gene>
<dbReference type="AlphaFoldDB" id="A0A5C5TZ02"/>
<sequence length="409" mass="43604">MDLPRAVAIAVAWHPAVRDAVARLSEAGDYIDVARAGYFPQIGAGVTSERGSRNVPGYNSRAVHRFTVSVSQMLYDFGKVSSAVDRARAVESAAQARVLLAVDDIARDSAQAWIEVRRHEALLAIAGEQKQGVSAIADLVRKRRSLGASPRSDEMQAQAREEAAGAFELEAGAQLERWRAQLRHLTGLDALPALVGEVPVPVAQACFGGVPETEPPSVLVARADARAARADLDNARARTRPTLSLDGSVARGLDGDSRLGQAHDSTVMLNVSAPLYQGGGNQARRRAAGHALGAAEAAVDNARLAASQSLQDARAQAAGNARRSGVLDERVDSLAQTRTLYRQQYLDLGTRSLLDLLNAEQEYQQARIEAVNNAHDLARLQVECLHSSGRLREVFGLEGSQVAGVVLAP</sequence>
<evidence type="ECO:0000256" key="6">
    <source>
        <dbReference type="ARBA" id="ARBA00023136"/>
    </source>
</evidence>
<dbReference type="InterPro" id="IPR010130">
    <property type="entry name" value="T1SS_OMP_TolC"/>
</dbReference>
<dbReference type="OrthoDB" id="314748at2"/>
<dbReference type="PANTHER" id="PTHR30026:SF22">
    <property type="entry name" value="OUTER MEMBRANE EFFLUX PROTEIN"/>
    <property type="match status" value="1"/>
</dbReference>
<evidence type="ECO:0000256" key="2">
    <source>
        <dbReference type="ARBA" id="ARBA00007613"/>
    </source>
</evidence>
<comment type="subcellular location">
    <subcellularLocation>
        <location evidence="1">Cell outer membrane</location>
    </subcellularLocation>
</comment>
<keyword evidence="7" id="KW-0998">Cell outer membrane</keyword>
<dbReference type="EMBL" id="VOHE01000004">
    <property type="protein sequence ID" value="TWT18986.1"/>
    <property type="molecule type" value="Genomic_DNA"/>
</dbReference>
<dbReference type="SUPFAM" id="SSF56954">
    <property type="entry name" value="Outer membrane efflux proteins (OEP)"/>
    <property type="match status" value="1"/>
</dbReference>
<dbReference type="InterPro" id="IPR051906">
    <property type="entry name" value="TolC-like"/>
</dbReference>
<evidence type="ECO:0000256" key="7">
    <source>
        <dbReference type="ARBA" id="ARBA00023237"/>
    </source>
</evidence>
<dbReference type="Gene3D" id="1.20.1600.10">
    <property type="entry name" value="Outer membrane efflux proteins (OEP)"/>
    <property type="match status" value="1"/>
</dbReference>
<dbReference type="InterPro" id="IPR003423">
    <property type="entry name" value="OMP_efflux"/>
</dbReference>
<dbReference type="NCBIfam" id="TIGR01844">
    <property type="entry name" value="type_I_sec_TolC"/>
    <property type="match status" value="1"/>
</dbReference>
<comment type="caution">
    <text evidence="8">The sequence shown here is derived from an EMBL/GenBank/DDBJ whole genome shotgun (WGS) entry which is preliminary data.</text>
</comment>
<evidence type="ECO:0000256" key="3">
    <source>
        <dbReference type="ARBA" id="ARBA00022448"/>
    </source>
</evidence>
<name>A0A5C5TZ02_9GAMM</name>
<evidence type="ECO:0000313" key="9">
    <source>
        <dbReference type="Proteomes" id="UP000315949"/>
    </source>
</evidence>
<proteinExistence type="inferred from homology"/>
<reference evidence="8 9" key="1">
    <citation type="submission" date="2019-07" db="EMBL/GenBank/DDBJ databases">
        <title>Luteimonas sp. YD-1 nov., isolated from acidic soil.</title>
        <authorList>
            <person name="Zhou J."/>
        </authorList>
    </citation>
    <scope>NUCLEOTIDE SEQUENCE [LARGE SCALE GENOMIC DNA]</scope>
    <source>
        <strain evidence="8 9">YD-1</strain>
    </source>
</reference>
<evidence type="ECO:0000256" key="5">
    <source>
        <dbReference type="ARBA" id="ARBA00022692"/>
    </source>
</evidence>
<evidence type="ECO:0000256" key="4">
    <source>
        <dbReference type="ARBA" id="ARBA00022452"/>
    </source>
</evidence>
<accession>A0A5C5TZ02</accession>
<keyword evidence="9" id="KW-1185">Reference proteome</keyword>
<dbReference type="Proteomes" id="UP000315949">
    <property type="component" value="Unassembled WGS sequence"/>
</dbReference>
<dbReference type="PANTHER" id="PTHR30026">
    <property type="entry name" value="OUTER MEMBRANE PROTEIN TOLC"/>
    <property type="match status" value="1"/>
</dbReference>
<dbReference type="GO" id="GO:0015288">
    <property type="term" value="F:porin activity"/>
    <property type="evidence" value="ECO:0007669"/>
    <property type="project" value="TreeGrafter"/>
</dbReference>
<dbReference type="Pfam" id="PF02321">
    <property type="entry name" value="OEP"/>
    <property type="match status" value="2"/>
</dbReference>
<keyword evidence="5" id="KW-0812">Transmembrane</keyword>
<evidence type="ECO:0000313" key="8">
    <source>
        <dbReference type="EMBL" id="TWT18986.1"/>
    </source>
</evidence>
<comment type="similarity">
    <text evidence="2">Belongs to the outer membrane factor (OMF) (TC 1.B.17) family.</text>
</comment>
<evidence type="ECO:0000256" key="1">
    <source>
        <dbReference type="ARBA" id="ARBA00004442"/>
    </source>
</evidence>
<keyword evidence="4" id="KW-1134">Transmembrane beta strand</keyword>